<proteinExistence type="predicted"/>
<evidence type="ECO:0000313" key="1">
    <source>
        <dbReference type="EMBL" id="MEB3750926.1"/>
    </source>
</evidence>
<keyword evidence="2" id="KW-1185">Reference proteome</keyword>
<dbReference type="Proteomes" id="UP000029267">
    <property type="component" value="Unassembled WGS sequence"/>
</dbReference>
<dbReference type="EMBL" id="JPYA02000002">
    <property type="protein sequence ID" value="MEB3750926.1"/>
    <property type="molecule type" value="Genomic_DNA"/>
</dbReference>
<organism evidence="1 2">
    <name type="scientific">Geobacillus icigianus</name>
    <dbReference type="NCBI Taxonomy" id="1430331"/>
    <lineage>
        <taxon>Bacteria</taxon>
        <taxon>Bacillati</taxon>
        <taxon>Bacillota</taxon>
        <taxon>Bacilli</taxon>
        <taxon>Bacillales</taxon>
        <taxon>Anoxybacillaceae</taxon>
        <taxon>Geobacillus</taxon>
    </lineage>
</organism>
<name>A0ABU6BG95_9BACL</name>
<evidence type="ECO:0000313" key="2">
    <source>
        <dbReference type="Proteomes" id="UP000029267"/>
    </source>
</evidence>
<gene>
    <name evidence="1" type="ORF">EP10_001767</name>
</gene>
<accession>A0ABU6BG95</accession>
<sequence>MMNFKVESLESVVAPGKWQMIKDFIRGFIDGFFGL</sequence>
<comment type="caution">
    <text evidence="1">The sequence shown here is derived from an EMBL/GenBank/DDBJ whole genome shotgun (WGS) entry which is preliminary data.</text>
</comment>
<reference evidence="1 2" key="1">
    <citation type="journal article" date="2014" name="Genome Announc.">
        <title>Draft Genome Sequence of Geobacillus icigianus Strain G1w1T Isolated from Hot Springs in the Valley of Geysers, Kamchatka (Russian Federation).</title>
        <authorList>
            <person name="Bryanskaya A.V."/>
            <person name="Rozanov A.S."/>
            <person name="Logacheva M.D."/>
            <person name="Kotenko A.V."/>
            <person name="Peltek S.E."/>
        </authorList>
    </citation>
    <scope>NUCLEOTIDE SEQUENCE [LARGE SCALE GENOMIC DNA]</scope>
    <source>
        <strain evidence="1 2">G1w1</strain>
    </source>
</reference>
<protein>
    <submittedName>
        <fullName evidence="1">Uncharacterized protein</fullName>
    </submittedName>
</protein>